<proteinExistence type="predicted"/>
<feature type="chain" id="PRO_5003952952" evidence="1">
    <location>
        <begin position="19"/>
        <end position="304"/>
    </location>
</feature>
<comment type="caution">
    <text evidence="2">The sequence shown here is derived from an EMBL/GenBank/DDBJ whole genome shotgun (WGS) entry which is preliminary data.</text>
</comment>
<dbReference type="RefSeq" id="XP_004831726.1">
    <property type="nucleotide sequence ID" value="XM_004831669.1"/>
</dbReference>
<dbReference type="KEGG" id="beq:BEWA_047390"/>
<accession>L1LAK7</accession>
<dbReference type="AlphaFoldDB" id="L1LAK7"/>
<keyword evidence="1" id="KW-0732">Signal</keyword>
<keyword evidence="3" id="KW-1185">Reference proteome</keyword>
<reference evidence="2 3" key="1">
    <citation type="journal article" date="2012" name="BMC Genomics">
        <title>Comparative genomic analysis and phylogenetic position of Theileria equi.</title>
        <authorList>
            <person name="Kappmeyer L.S."/>
            <person name="Thiagarajan M."/>
            <person name="Herndon D.R."/>
            <person name="Ramsay J.D."/>
            <person name="Caler E."/>
            <person name="Djikeng A."/>
            <person name="Gillespie J.J."/>
            <person name="Lau A.O."/>
            <person name="Roalson E.H."/>
            <person name="Silva J.C."/>
            <person name="Silva M.G."/>
            <person name="Suarez C.E."/>
            <person name="Ueti M.W."/>
            <person name="Nene V.M."/>
            <person name="Mealey R.H."/>
            <person name="Knowles D.P."/>
            <person name="Brayton K.A."/>
        </authorList>
    </citation>
    <scope>NUCLEOTIDE SEQUENCE [LARGE SCALE GENOMIC DNA]</scope>
    <source>
        <strain evidence="2 3">WA</strain>
    </source>
</reference>
<feature type="signal peptide" evidence="1">
    <location>
        <begin position="1"/>
        <end position="18"/>
    </location>
</feature>
<dbReference type="Proteomes" id="UP000031512">
    <property type="component" value="Unassembled WGS sequence"/>
</dbReference>
<gene>
    <name evidence="2" type="ORF">BEWA_047390</name>
</gene>
<dbReference type="GeneID" id="15804038"/>
<evidence type="ECO:0000256" key="1">
    <source>
        <dbReference type="SAM" id="SignalP"/>
    </source>
</evidence>
<protein>
    <submittedName>
        <fullName evidence="2">Signal peptide containing protein</fullName>
    </submittedName>
</protein>
<name>L1LAK7_THEEQ</name>
<evidence type="ECO:0000313" key="2">
    <source>
        <dbReference type="EMBL" id="EKX72274.1"/>
    </source>
</evidence>
<sequence>MVKLSGSLILLLLYGVFCCNRDDATCGDIAGQSNEAKRENSNVNSALSAQRMDINVKTEPLNFTNSPVGGTILDISQSTKQNVLPEEFSTDKTKNSFSRVNDEFVISKITDRENEVWKGPLEAACKAVSAFTNNTYLLLTTLLVDLCGGNNRERERDGYISSGKLCGYKLDIEHPNLAFVSTTERGTREFIRMRYIANPGVKITAVLAGDFLFWESDGNQSLELCNERTMVNQSLLHLRTYDLGSATNLFYEKFDGSWTIITEKEHSVKLDEMKKKAKLQKSGPYSKVCARAPCENISTPNLEG</sequence>
<dbReference type="EMBL" id="ACOU01000007">
    <property type="protein sequence ID" value="EKX72274.1"/>
    <property type="molecule type" value="Genomic_DNA"/>
</dbReference>
<organism evidence="2 3">
    <name type="scientific">Theileria equi strain WA</name>
    <dbReference type="NCBI Taxonomy" id="1537102"/>
    <lineage>
        <taxon>Eukaryota</taxon>
        <taxon>Sar</taxon>
        <taxon>Alveolata</taxon>
        <taxon>Apicomplexa</taxon>
        <taxon>Aconoidasida</taxon>
        <taxon>Piroplasmida</taxon>
        <taxon>Theileriidae</taxon>
        <taxon>Theileria</taxon>
    </lineage>
</organism>
<dbReference type="VEuPathDB" id="PiroplasmaDB:BEWA_047390"/>
<evidence type="ECO:0000313" key="3">
    <source>
        <dbReference type="Proteomes" id="UP000031512"/>
    </source>
</evidence>